<dbReference type="SUPFAM" id="SSF55486">
    <property type="entry name" value="Metalloproteases ('zincins'), catalytic domain"/>
    <property type="match status" value="1"/>
</dbReference>
<comment type="caution">
    <text evidence="2">Lacks conserved residue(s) required for the propagation of feature annotation.</text>
</comment>
<name>A0ABR2W2R9_9FUNG</name>
<dbReference type="InterPro" id="IPR024079">
    <property type="entry name" value="MetalloPept_cat_dom_sf"/>
</dbReference>
<dbReference type="PROSITE" id="PS50214">
    <property type="entry name" value="DISINTEGRIN_2"/>
    <property type="match status" value="1"/>
</dbReference>
<gene>
    <name evidence="8" type="ORF">K7432_005694</name>
</gene>
<evidence type="ECO:0000256" key="2">
    <source>
        <dbReference type="PROSITE-ProRule" id="PRU00276"/>
    </source>
</evidence>
<dbReference type="SMART" id="SM00050">
    <property type="entry name" value="DISIN"/>
    <property type="match status" value="1"/>
</dbReference>
<keyword evidence="2" id="KW-0862">Zinc</keyword>
<evidence type="ECO:0000256" key="5">
    <source>
        <dbReference type="SAM" id="SignalP"/>
    </source>
</evidence>
<dbReference type="EMBL" id="JASJQH010007106">
    <property type="protein sequence ID" value="KAK9718178.1"/>
    <property type="molecule type" value="Genomic_DNA"/>
</dbReference>
<feature type="region of interest" description="Disordered" evidence="3">
    <location>
        <begin position="793"/>
        <end position="826"/>
    </location>
</feature>
<dbReference type="InterPro" id="IPR001590">
    <property type="entry name" value="Peptidase_M12B"/>
</dbReference>
<accession>A0ABR2W2R9</accession>
<evidence type="ECO:0000256" key="1">
    <source>
        <dbReference type="ARBA" id="ARBA00023157"/>
    </source>
</evidence>
<protein>
    <submittedName>
        <fullName evidence="8">Uncharacterized protein</fullName>
    </submittedName>
</protein>
<feature type="binding site" evidence="2">
    <location>
        <position position="458"/>
    </location>
    <ligand>
        <name>Zn(2+)</name>
        <dbReference type="ChEBI" id="CHEBI:29105"/>
        <note>catalytic</note>
    </ligand>
</feature>
<dbReference type="Gene3D" id="4.10.70.10">
    <property type="entry name" value="Disintegrin domain"/>
    <property type="match status" value="1"/>
</dbReference>
<feature type="active site" evidence="2">
    <location>
        <position position="449"/>
    </location>
</feature>
<dbReference type="InterPro" id="IPR001762">
    <property type="entry name" value="Disintegrin_dom"/>
</dbReference>
<dbReference type="InterPro" id="IPR002870">
    <property type="entry name" value="Peptidase_M12B_N"/>
</dbReference>
<dbReference type="Pfam" id="PF00200">
    <property type="entry name" value="Disintegrin"/>
    <property type="match status" value="1"/>
</dbReference>
<dbReference type="Gene3D" id="3.40.390.10">
    <property type="entry name" value="Collagenase (Catalytic Domain)"/>
    <property type="match status" value="1"/>
</dbReference>
<evidence type="ECO:0000313" key="9">
    <source>
        <dbReference type="Proteomes" id="UP001479436"/>
    </source>
</evidence>
<dbReference type="PANTHER" id="PTHR11905:SF159">
    <property type="entry name" value="ADAM METALLOPROTEASE"/>
    <property type="match status" value="1"/>
</dbReference>
<feature type="binding site" evidence="2">
    <location>
        <position position="448"/>
    </location>
    <ligand>
        <name>Zn(2+)</name>
        <dbReference type="ChEBI" id="CHEBI:29105"/>
        <note>catalytic</note>
    </ligand>
</feature>
<keyword evidence="1" id="KW-1015">Disulfide bond</keyword>
<feature type="binding site" evidence="2">
    <location>
        <position position="452"/>
    </location>
    <ligand>
        <name>Zn(2+)</name>
        <dbReference type="ChEBI" id="CHEBI:29105"/>
        <note>catalytic</note>
    </ligand>
</feature>
<feature type="chain" id="PRO_5046264892" evidence="5">
    <location>
        <begin position="20"/>
        <end position="826"/>
    </location>
</feature>
<dbReference type="PANTHER" id="PTHR11905">
    <property type="entry name" value="ADAM A DISINTEGRIN AND METALLOPROTEASE DOMAIN"/>
    <property type="match status" value="1"/>
</dbReference>
<proteinExistence type="predicted"/>
<keyword evidence="2" id="KW-0479">Metal-binding</keyword>
<feature type="signal peptide" evidence="5">
    <location>
        <begin position="1"/>
        <end position="19"/>
    </location>
</feature>
<keyword evidence="4" id="KW-1133">Transmembrane helix</keyword>
<dbReference type="InterPro" id="IPR036436">
    <property type="entry name" value="Disintegrin_dom_sf"/>
</dbReference>
<dbReference type="Pfam" id="PF01562">
    <property type="entry name" value="Pep_M12B_propep"/>
    <property type="match status" value="1"/>
</dbReference>
<dbReference type="Pfam" id="PF13688">
    <property type="entry name" value="Reprolysin_5"/>
    <property type="match status" value="1"/>
</dbReference>
<evidence type="ECO:0000313" key="8">
    <source>
        <dbReference type="EMBL" id="KAK9718178.1"/>
    </source>
</evidence>
<dbReference type="SUPFAM" id="SSF57552">
    <property type="entry name" value="Blood coagulation inhibitor (disintegrin)"/>
    <property type="match status" value="1"/>
</dbReference>
<dbReference type="Proteomes" id="UP001479436">
    <property type="component" value="Unassembled WGS sequence"/>
</dbReference>
<feature type="domain" description="Peptidase M12B" evidence="7">
    <location>
        <begin position="298"/>
        <end position="506"/>
    </location>
</feature>
<keyword evidence="4" id="KW-0812">Transmembrane</keyword>
<keyword evidence="4" id="KW-0472">Membrane</keyword>
<reference evidence="8 9" key="1">
    <citation type="submission" date="2023-04" db="EMBL/GenBank/DDBJ databases">
        <title>Genome of Basidiobolus ranarum AG-B5.</title>
        <authorList>
            <person name="Stajich J.E."/>
            <person name="Carter-House D."/>
            <person name="Gryganskyi A."/>
        </authorList>
    </citation>
    <scope>NUCLEOTIDE SEQUENCE [LARGE SCALE GENOMIC DNA]</scope>
    <source>
        <strain evidence="8 9">AG-B5</strain>
    </source>
</reference>
<feature type="compositionally biased region" description="Low complexity" evidence="3">
    <location>
        <begin position="793"/>
        <end position="810"/>
    </location>
</feature>
<feature type="transmembrane region" description="Helical" evidence="4">
    <location>
        <begin position="719"/>
        <end position="739"/>
    </location>
</feature>
<keyword evidence="9" id="KW-1185">Reference proteome</keyword>
<evidence type="ECO:0000256" key="3">
    <source>
        <dbReference type="SAM" id="MobiDB-lite"/>
    </source>
</evidence>
<sequence>MRQPTAYLLLVSLLSLVKAHSTVDPDARLSNYDFVSNPQIDIYRHSYDDTHPKVTKRSLKNIPQLLHDDSFRVQFQAFNRTFHLHMEPNTDLIHPQAEIVTYDSTGNPKSERLFSQKYLVYKGLVVEPEYSESMLNQEIIGLHSPYRIDPNAASKGWARLLVHQDHKKTLLDEQYIYEGVFSLGPETYHVQPITSYKLSKRFQDPEVVNPSARPPYQRRSSSIIYRLSDQKASQNHIKRGFNHAHGSDKASACGSEGLKFNQNITKITPHYDWTLGGIHNRLEKRAPVANSGCPTSKKVMYMGVAADCTYVKNYKGVEAATKSILSNWNIASGVYEKTFNIALGVAKLEMRSEICPTTLDNSVAWNRECSDSYDINARLNDFTRWRGTLGDDNNGLWHLVTRCSTGSKVGVAWLSQTCVTSATQQDSDYVSGTGVSSITSTEWKVIAHEIGHNFGAKHDCVSSQCPCQSCECCPCDGTCDCNGKYLMNPTSETGSNDFSPCSIRDICGSVPNIGSCLEVPGSKNIIRQAMCGNGIKEEGEECDCGSAEDCQKSACCTSTCKLKAGAVCSDDGDDCCKDCQLKAANTTCRAAQSECDIVETCDGVSPSCPKDNFIEDGKDCGSSGAGLKCASGLCTSRDAQCAARGQRQNIVKACSNSFTSNPCQFVCASPNQPNACVIMQGAFIDGTTCGAGGKCLKGSCQSGNIVETVRNWFDRNKTLAIALICIAAALLLCCVWSCCCRCSKRRTTIIHKTPAPAPAPVPPYHNGGYVDPTAYNGPLPGVYPPATTYQPPYQNYPQQPNYNTPGNNNQWQRRRSDEIPLGNIRH</sequence>
<evidence type="ECO:0000259" key="7">
    <source>
        <dbReference type="PROSITE" id="PS50215"/>
    </source>
</evidence>
<dbReference type="PROSITE" id="PS50215">
    <property type="entry name" value="ADAM_MEPRO"/>
    <property type="match status" value="1"/>
</dbReference>
<organism evidence="8 9">
    <name type="scientific">Basidiobolus ranarum</name>
    <dbReference type="NCBI Taxonomy" id="34480"/>
    <lineage>
        <taxon>Eukaryota</taxon>
        <taxon>Fungi</taxon>
        <taxon>Fungi incertae sedis</taxon>
        <taxon>Zoopagomycota</taxon>
        <taxon>Entomophthoromycotina</taxon>
        <taxon>Basidiobolomycetes</taxon>
        <taxon>Basidiobolales</taxon>
        <taxon>Basidiobolaceae</taxon>
        <taxon>Basidiobolus</taxon>
    </lineage>
</organism>
<keyword evidence="5" id="KW-0732">Signal</keyword>
<feature type="domain" description="Disintegrin" evidence="6">
    <location>
        <begin position="528"/>
        <end position="616"/>
    </location>
</feature>
<evidence type="ECO:0000259" key="6">
    <source>
        <dbReference type="PROSITE" id="PS50214"/>
    </source>
</evidence>
<evidence type="ECO:0000256" key="4">
    <source>
        <dbReference type="SAM" id="Phobius"/>
    </source>
</evidence>
<comment type="caution">
    <text evidence="8">The sequence shown here is derived from an EMBL/GenBank/DDBJ whole genome shotgun (WGS) entry which is preliminary data.</text>
</comment>